<dbReference type="SUPFAM" id="SSF53323">
    <property type="entry name" value="Pyruvate-ferredoxin oxidoreductase, PFOR, domain III"/>
    <property type="match status" value="1"/>
</dbReference>
<accession>X0SX38</accession>
<gene>
    <name evidence="3" type="ORF">S01H1_02472</name>
</gene>
<dbReference type="GO" id="GO:0016903">
    <property type="term" value="F:oxidoreductase activity, acting on the aldehyde or oxo group of donors"/>
    <property type="evidence" value="ECO:0007669"/>
    <property type="project" value="InterPro"/>
</dbReference>
<dbReference type="InterPro" id="IPR019752">
    <property type="entry name" value="Pyrv/ketoisovalerate_OxRed_cat"/>
</dbReference>
<dbReference type="PANTHER" id="PTHR43854">
    <property type="entry name" value="INDOLEPYRUVATE OXIDOREDUCTASE SUBUNIT IORB"/>
    <property type="match status" value="1"/>
</dbReference>
<evidence type="ECO:0000259" key="2">
    <source>
        <dbReference type="Pfam" id="PF01558"/>
    </source>
</evidence>
<sequence length="195" mass="21566">MKMDIIISGVGGQGNIFASLVVSQFAMGKGYLVAGSETIGAAQRGGSVVSHIRISDKTIYAPLISRGQADLLIGMEVIEMLRHMRLLNPQGAYLLNFTRILTVLNNMGLDEYPSDEEILEGIRKYCKNGQVIEATVEASKLGNVQMTNVVLLGALVKMMPFFEMEPMRNLIEELSPERFKEANIKAFERGRDLIQ</sequence>
<keyword evidence="1" id="KW-0560">Oxidoreductase</keyword>
<dbReference type="EMBL" id="BARS01001191">
    <property type="protein sequence ID" value="GAF85778.1"/>
    <property type="molecule type" value="Genomic_DNA"/>
</dbReference>
<reference evidence="3" key="1">
    <citation type="journal article" date="2014" name="Front. Microbiol.">
        <title>High frequency of phylogenetically diverse reductive dehalogenase-homologous genes in deep subseafloor sedimentary metagenomes.</title>
        <authorList>
            <person name="Kawai M."/>
            <person name="Futagami T."/>
            <person name="Toyoda A."/>
            <person name="Takaki Y."/>
            <person name="Nishi S."/>
            <person name="Hori S."/>
            <person name="Arai W."/>
            <person name="Tsubouchi T."/>
            <person name="Morono Y."/>
            <person name="Uchiyama I."/>
            <person name="Ito T."/>
            <person name="Fujiyama A."/>
            <person name="Inagaki F."/>
            <person name="Takami H."/>
        </authorList>
    </citation>
    <scope>NUCLEOTIDE SEQUENCE</scope>
    <source>
        <strain evidence="3">Expedition CK06-06</strain>
    </source>
</reference>
<evidence type="ECO:0000256" key="1">
    <source>
        <dbReference type="ARBA" id="ARBA00023002"/>
    </source>
</evidence>
<dbReference type="InterPro" id="IPR002869">
    <property type="entry name" value="Pyrv_flavodox_OxRed_cen"/>
</dbReference>
<evidence type="ECO:0000313" key="3">
    <source>
        <dbReference type="EMBL" id="GAF85778.1"/>
    </source>
</evidence>
<dbReference type="AlphaFoldDB" id="X0SX38"/>
<dbReference type="Pfam" id="PF01558">
    <property type="entry name" value="POR"/>
    <property type="match status" value="1"/>
</dbReference>
<organism evidence="3">
    <name type="scientific">marine sediment metagenome</name>
    <dbReference type="NCBI Taxonomy" id="412755"/>
    <lineage>
        <taxon>unclassified sequences</taxon>
        <taxon>metagenomes</taxon>
        <taxon>ecological metagenomes</taxon>
    </lineage>
</organism>
<dbReference type="PANTHER" id="PTHR43854:SF1">
    <property type="entry name" value="INDOLEPYRUVATE OXIDOREDUCTASE SUBUNIT IORB"/>
    <property type="match status" value="1"/>
</dbReference>
<feature type="domain" description="Pyruvate/ketoisovalerate oxidoreductase catalytic" evidence="2">
    <location>
        <begin position="11"/>
        <end position="192"/>
    </location>
</feature>
<name>X0SX38_9ZZZZ</name>
<proteinExistence type="predicted"/>
<comment type="caution">
    <text evidence="3">The sequence shown here is derived from an EMBL/GenBank/DDBJ whole genome shotgun (WGS) entry which is preliminary data.</text>
</comment>
<protein>
    <recommendedName>
        <fullName evidence="2">Pyruvate/ketoisovalerate oxidoreductase catalytic domain-containing protein</fullName>
    </recommendedName>
</protein>
<dbReference type="Gene3D" id="3.40.920.10">
    <property type="entry name" value="Pyruvate-ferredoxin oxidoreductase, PFOR, domain III"/>
    <property type="match status" value="1"/>
</dbReference>
<dbReference type="InterPro" id="IPR052198">
    <property type="entry name" value="IorB_Oxidoreductase"/>
</dbReference>